<dbReference type="InterPro" id="IPR011330">
    <property type="entry name" value="Glyco_hydro/deAcase_b/a-brl"/>
</dbReference>
<dbReference type="InterPro" id="IPR005501">
    <property type="entry name" value="LamB/YcsF/PxpA-like"/>
</dbReference>
<dbReference type="EMBL" id="QZXA01000011">
    <property type="protein sequence ID" value="RJT30245.1"/>
    <property type="molecule type" value="Genomic_DNA"/>
</dbReference>
<sequence length="243" mass="26143">MVTLNCDMGESYGNWRFGDDAGIMPHIDCANIACGFHASDPWTMLKTVRLALSHGKQVGAHPSLPDREGFGRREMKLQPEELTAAFLYQIGALKGILAAEGGRLSHVKPHGIIYGMAAHDMDTARAIAAAVKPFGVPLFGMAGTCHETAAVELGVAFVGEFFPDLTYAPGGSLIIPRVQSAIDLTLAEHRMMGALTRRELVAVDGTVRPVDFDTVCIHSDPPNARDVAALMRRIIDTHSKSLP</sequence>
<dbReference type="AlphaFoldDB" id="A0A6M7TES1"/>
<organism evidence="1 2">
    <name type="scientific">Mesorhizobium jarvisii</name>
    <dbReference type="NCBI Taxonomy" id="1777867"/>
    <lineage>
        <taxon>Bacteria</taxon>
        <taxon>Pseudomonadati</taxon>
        <taxon>Pseudomonadota</taxon>
        <taxon>Alphaproteobacteria</taxon>
        <taxon>Hyphomicrobiales</taxon>
        <taxon>Phyllobacteriaceae</taxon>
        <taxon>Mesorhizobium</taxon>
    </lineage>
</organism>
<dbReference type="EC" id="3.5.2.9" evidence="1"/>
<dbReference type="NCBIfam" id="NF003814">
    <property type="entry name" value="PRK05406.1-3"/>
    <property type="match status" value="1"/>
</dbReference>
<reference evidence="1 2" key="1">
    <citation type="submission" date="2018-09" db="EMBL/GenBank/DDBJ databases">
        <title>Mesorhizobium carmichaelinearum sp. nov. isolated from Carmichaelinea spp. root nodules in New Zealand.</title>
        <authorList>
            <person name="De Meyer S.E."/>
        </authorList>
    </citation>
    <scope>NUCLEOTIDE SEQUENCE [LARGE SCALE GENOMIC DNA]</scope>
    <source>
        <strain evidence="1 2">LMG 28313</strain>
    </source>
</reference>
<dbReference type="Gene3D" id="3.20.20.370">
    <property type="entry name" value="Glycoside hydrolase/deacetylase"/>
    <property type="match status" value="1"/>
</dbReference>
<gene>
    <name evidence="1" type="primary">pxpA</name>
    <name evidence="1" type="ORF">D3242_26420</name>
</gene>
<comment type="caution">
    <text evidence="1">The sequence shown here is derived from an EMBL/GenBank/DDBJ whole genome shotgun (WGS) entry which is preliminary data.</text>
</comment>
<dbReference type="NCBIfam" id="NF003816">
    <property type="entry name" value="PRK05406.1-5"/>
    <property type="match status" value="1"/>
</dbReference>
<dbReference type="Proteomes" id="UP000275530">
    <property type="component" value="Unassembled WGS sequence"/>
</dbReference>
<keyword evidence="1" id="KW-0378">Hydrolase</keyword>
<dbReference type="Pfam" id="PF03746">
    <property type="entry name" value="LamB_YcsF"/>
    <property type="match status" value="1"/>
</dbReference>
<evidence type="ECO:0000313" key="1">
    <source>
        <dbReference type="EMBL" id="RJT30245.1"/>
    </source>
</evidence>
<name>A0A6M7TES1_9HYPH</name>
<evidence type="ECO:0000313" key="2">
    <source>
        <dbReference type="Proteomes" id="UP000275530"/>
    </source>
</evidence>
<dbReference type="GO" id="GO:0017168">
    <property type="term" value="F:5-oxoprolinase (ATP-hydrolyzing) activity"/>
    <property type="evidence" value="ECO:0007669"/>
    <property type="project" value="UniProtKB-EC"/>
</dbReference>
<protein>
    <submittedName>
        <fullName evidence="1">5-oxoprolinase subunit PxpA</fullName>
        <ecNumber evidence="1">3.5.2.9</ecNumber>
    </submittedName>
</protein>
<dbReference type="SUPFAM" id="SSF88713">
    <property type="entry name" value="Glycoside hydrolase/deacetylase"/>
    <property type="match status" value="1"/>
</dbReference>
<dbReference type="PANTHER" id="PTHR30292">
    <property type="entry name" value="UNCHARACTERIZED PROTEIN YBGL-RELATED"/>
    <property type="match status" value="1"/>
</dbReference>
<dbReference type="PANTHER" id="PTHR30292:SF0">
    <property type="entry name" value="5-OXOPROLINASE SUBUNIT A"/>
    <property type="match status" value="1"/>
</dbReference>
<dbReference type="CDD" id="cd11665">
    <property type="entry name" value="LamB_like"/>
    <property type="match status" value="1"/>
</dbReference>
<dbReference type="GO" id="GO:0005975">
    <property type="term" value="P:carbohydrate metabolic process"/>
    <property type="evidence" value="ECO:0007669"/>
    <property type="project" value="InterPro"/>
</dbReference>
<proteinExistence type="predicted"/>
<keyword evidence="2" id="KW-1185">Reference proteome</keyword>
<accession>A0A6M7TES1</accession>
<dbReference type="RefSeq" id="WP_064986278.1">
    <property type="nucleotide sequence ID" value="NZ_CP033507.1"/>
</dbReference>